<evidence type="ECO:0000313" key="3">
    <source>
        <dbReference type="Proteomes" id="UP000658278"/>
    </source>
</evidence>
<gene>
    <name evidence="2" type="ORF">JIN81_01465</name>
</gene>
<accession>A0A934R9R4</accession>
<organism evidence="2 3">
    <name type="scientific">Haloferula rosea</name>
    <dbReference type="NCBI Taxonomy" id="490093"/>
    <lineage>
        <taxon>Bacteria</taxon>
        <taxon>Pseudomonadati</taxon>
        <taxon>Verrucomicrobiota</taxon>
        <taxon>Verrucomicrobiia</taxon>
        <taxon>Verrucomicrobiales</taxon>
        <taxon>Verrucomicrobiaceae</taxon>
        <taxon>Haloferula</taxon>
    </lineage>
</organism>
<protein>
    <submittedName>
        <fullName evidence="2">Uncharacterized protein</fullName>
    </submittedName>
</protein>
<comment type="caution">
    <text evidence="2">The sequence shown here is derived from an EMBL/GenBank/DDBJ whole genome shotgun (WGS) entry which is preliminary data.</text>
</comment>
<keyword evidence="1" id="KW-0732">Signal</keyword>
<proteinExistence type="predicted"/>
<name>A0A934R9R4_9BACT</name>
<evidence type="ECO:0000313" key="2">
    <source>
        <dbReference type="EMBL" id="MBK1825672.1"/>
    </source>
</evidence>
<keyword evidence="3" id="KW-1185">Reference proteome</keyword>
<evidence type="ECO:0000256" key="1">
    <source>
        <dbReference type="SAM" id="SignalP"/>
    </source>
</evidence>
<dbReference type="EMBL" id="JAENII010000001">
    <property type="protein sequence ID" value="MBK1825672.1"/>
    <property type="molecule type" value="Genomic_DNA"/>
</dbReference>
<dbReference type="AlphaFoldDB" id="A0A934R9R4"/>
<dbReference type="Proteomes" id="UP000658278">
    <property type="component" value="Unassembled WGS sequence"/>
</dbReference>
<dbReference type="RefSeq" id="WP_200275557.1">
    <property type="nucleotide sequence ID" value="NZ_JAENII010000001.1"/>
</dbReference>
<reference evidence="2" key="1">
    <citation type="submission" date="2021-01" db="EMBL/GenBank/DDBJ databases">
        <title>Modified the classification status of verrucomicrobia.</title>
        <authorList>
            <person name="Feng X."/>
        </authorList>
    </citation>
    <scope>NUCLEOTIDE SEQUENCE</scope>
    <source>
        <strain evidence="2">KCTC 22201</strain>
    </source>
</reference>
<sequence>MKFNILPFAALTCLPLSAGTSKSPIDSGRNSGDWQWSISMAAGIRKVGELKINSSYRSKSLIPPSFVGGNSLTVPPVGDLGSNSDREYNDGYVRQDASTGFDGLTQYWGYQNSGQVQGDQLAYQATGYQSIYNQSFNIPRHGPASRDTLQAVSPHIQADLATPWKIGGLRVGWSVGFDFASVDQGIGFSNWSGRQTRDDYRLDYEDRYDLGGVIPPLPPYAGSDQGAGALIPNRPGSRSITPVLLFTDVATFSNRVFANIDVDVYSFTFGPSLTQSWGGIDLSVQAGIICNVYNWQGQQAERLSVTTRRGTSTYAAWVDENSGVKFRPGVYAQGDITYDVGERFRIGAYFRLDTASEFRGQAGPTIFKLDPSGFNSGFQIRYTMP</sequence>
<feature type="signal peptide" evidence="1">
    <location>
        <begin position="1"/>
        <end position="18"/>
    </location>
</feature>
<feature type="chain" id="PRO_5037461533" evidence="1">
    <location>
        <begin position="19"/>
        <end position="385"/>
    </location>
</feature>